<name>A0A9W9YJG4_9CNID</name>
<dbReference type="OrthoDB" id="10070269at2759"/>
<dbReference type="EMBL" id="MU827342">
    <property type="protein sequence ID" value="KAJ7353756.1"/>
    <property type="molecule type" value="Genomic_DNA"/>
</dbReference>
<evidence type="ECO:0000313" key="1">
    <source>
        <dbReference type="EMBL" id="KAJ7353756.1"/>
    </source>
</evidence>
<reference evidence="1" key="1">
    <citation type="submission" date="2023-01" db="EMBL/GenBank/DDBJ databases">
        <title>Genome assembly of the deep-sea coral Lophelia pertusa.</title>
        <authorList>
            <person name="Herrera S."/>
            <person name="Cordes E."/>
        </authorList>
    </citation>
    <scope>NUCLEOTIDE SEQUENCE</scope>
    <source>
        <strain evidence="1">USNM1676648</strain>
        <tissue evidence="1">Polyp</tissue>
    </source>
</reference>
<proteinExistence type="predicted"/>
<organism evidence="1 2">
    <name type="scientific">Desmophyllum pertusum</name>
    <dbReference type="NCBI Taxonomy" id="174260"/>
    <lineage>
        <taxon>Eukaryota</taxon>
        <taxon>Metazoa</taxon>
        <taxon>Cnidaria</taxon>
        <taxon>Anthozoa</taxon>
        <taxon>Hexacorallia</taxon>
        <taxon>Scleractinia</taxon>
        <taxon>Caryophylliina</taxon>
        <taxon>Caryophylliidae</taxon>
        <taxon>Desmophyllum</taxon>
    </lineage>
</organism>
<comment type="caution">
    <text evidence="1">The sequence shown here is derived from an EMBL/GenBank/DDBJ whole genome shotgun (WGS) entry which is preliminary data.</text>
</comment>
<sequence length="80" mass="8752">MREFTSERGDANVSDAFARPGSKYLVIDIGGGTLDVTAHEILTNGNIKEIHQVTGGPYMVEQKLTRSSCPCLRGSLELLW</sequence>
<keyword evidence="2" id="KW-1185">Reference proteome</keyword>
<evidence type="ECO:0000313" key="2">
    <source>
        <dbReference type="Proteomes" id="UP001163046"/>
    </source>
</evidence>
<dbReference type="AlphaFoldDB" id="A0A9W9YJG4"/>
<dbReference type="Proteomes" id="UP001163046">
    <property type="component" value="Unassembled WGS sequence"/>
</dbReference>
<gene>
    <name evidence="1" type="ORF">OS493_032626</name>
</gene>
<accession>A0A9W9YJG4</accession>
<protein>
    <submittedName>
        <fullName evidence="1">Uncharacterized protein</fullName>
    </submittedName>
</protein>